<dbReference type="Pfam" id="PF01607">
    <property type="entry name" value="CBM_14"/>
    <property type="match status" value="1"/>
</dbReference>
<organism evidence="4 5">
    <name type="scientific">Limulus polyphemus</name>
    <name type="common">Atlantic horseshoe crab</name>
    <dbReference type="NCBI Taxonomy" id="6850"/>
    <lineage>
        <taxon>Eukaryota</taxon>
        <taxon>Metazoa</taxon>
        <taxon>Ecdysozoa</taxon>
        <taxon>Arthropoda</taxon>
        <taxon>Chelicerata</taxon>
        <taxon>Merostomata</taxon>
        <taxon>Xiphosura</taxon>
        <taxon>Limulidae</taxon>
        <taxon>Limulus</taxon>
    </lineage>
</organism>
<proteinExistence type="predicted"/>
<feature type="compositionally biased region" description="Polar residues" evidence="1">
    <location>
        <begin position="142"/>
        <end position="162"/>
    </location>
</feature>
<dbReference type="PANTHER" id="PTHR22933:SF42">
    <property type="entry name" value="FI18455P1-RELATED"/>
    <property type="match status" value="1"/>
</dbReference>
<protein>
    <submittedName>
        <fullName evidence="5 6">Probable basic-leucine zipper transcription factor Q</fullName>
    </submittedName>
</protein>
<sequence length="710" mass="82286">MKTVVFLVGLVVSVAGQSYVYVNEKQRDIKYNPSSNLFDLSSYVYKPPSEVHQHIAARGSTLNAKTPSLTGPQVSQSHQPPQILPVKYSGRTLIETSPDITGLPSAITAGGGYSLEELYASLEKRPDEYQKKQAERLPNFLPPTQSHFHEQPQVTNRQARFTQSQQQAKAYPQQYTSNQYRTTQYAQLQPQYNVNPEQYTSNQYKQNQPYQHQQKSNIYTQQYTSNQYKQNQPYQLQPQSNINPEQYTSNQYKQNQPYQHQQQPNIYPKQYTSGQYKQNQPVHHQQQPNINPQQYNSNQYKHNQFGQHQQQPNFNPQQYTSNQYKQNQSYQHQQQSNIHPQQYTSNQYKQNQPEQHQQQPNIYPQQYTRNQYTQTHSQSQQRTYNNEDYKRTPNFISQGRLQSSILQTSQDLPQPSSHDNYPTSAISSDQLQFFGLPAFILNGKEDKSLEELYAEFESMDLEAEKQQHKVKQIRPQIRGGQQTEYPQVSRKEPDAEQNHYTPQNSPRGNEQISYTSVFQDQFQDTAKGNSSPISPQSTKRQGQSQRRRRIRQKRRKIHEKHNTAEEPEDVSRLMVPIPVKPLKDNSQHSSEVSRNYVDLSVDSLPQDPDGDGIPGEAGVNYPTLNSVPQTSFSCRQQPLNGYYADLETSCQVMHLCQAGGVQDSFLCPNGTIFNQEIFSCQWWYKVDCAKSVSFYNLNEALYKVPKPAKE</sequence>
<feature type="compositionally biased region" description="Polar residues" evidence="1">
    <location>
        <begin position="524"/>
        <end position="538"/>
    </location>
</feature>
<gene>
    <name evidence="5 6 7 8" type="primary">LOC106464559</name>
</gene>
<accession>A0ABM1SWJ5</accession>
<feature type="region of interest" description="Disordered" evidence="1">
    <location>
        <begin position="524"/>
        <end position="572"/>
    </location>
</feature>
<keyword evidence="2" id="KW-0732">Signal</keyword>
<dbReference type="Proteomes" id="UP000694941">
    <property type="component" value="Unplaced"/>
</dbReference>
<feature type="compositionally biased region" description="Basic residues" evidence="1">
    <location>
        <begin position="545"/>
        <end position="559"/>
    </location>
</feature>
<reference evidence="5 6" key="1">
    <citation type="submission" date="2025-05" db="UniProtKB">
        <authorList>
            <consortium name="RefSeq"/>
        </authorList>
    </citation>
    <scope>IDENTIFICATION</scope>
    <source>
        <tissue evidence="5 6">Muscle</tissue>
    </source>
</reference>
<keyword evidence="4" id="KW-1185">Reference proteome</keyword>
<evidence type="ECO:0000313" key="8">
    <source>
        <dbReference type="RefSeq" id="XP_022248004.1"/>
    </source>
</evidence>
<feature type="compositionally biased region" description="Low complexity" evidence="1">
    <location>
        <begin position="250"/>
        <end position="268"/>
    </location>
</feature>
<feature type="region of interest" description="Disordered" evidence="1">
    <location>
        <begin position="139"/>
        <end position="172"/>
    </location>
</feature>
<dbReference type="RefSeq" id="XP_022248003.1">
    <property type="nucleotide sequence ID" value="XM_022392295.1"/>
</dbReference>
<evidence type="ECO:0000313" key="4">
    <source>
        <dbReference type="Proteomes" id="UP000694941"/>
    </source>
</evidence>
<dbReference type="InterPro" id="IPR036508">
    <property type="entry name" value="Chitin-bd_dom_sf"/>
</dbReference>
<feature type="domain" description="Chitin-binding type-2" evidence="3">
    <location>
        <begin position="631"/>
        <end position="690"/>
    </location>
</feature>
<dbReference type="PROSITE" id="PS50940">
    <property type="entry name" value="CHIT_BIND_II"/>
    <property type="match status" value="1"/>
</dbReference>
<feature type="region of interest" description="Disordered" evidence="1">
    <location>
        <begin position="230"/>
        <end position="337"/>
    </location>
</feature>
<dbReference type="InterPro" id="IPR052976">
    <property type="entry name" value="Scoloptoxin-like"/>
</dbReference>
<dbReference type="SUPFAM" id="SSF57625">
    <property type="entry name" value="Invertebrate chitin-binding proteins"/>
    <property type="match status" value="1"/>
</dbReference>
<evidence type="ECO:0000313" key="6">
    <source>
        <dbReference type="RefSeq" id="XP_022248002.1"/>
    </source>
</evidence>
<evidence type="ECO:0000256" key="1">
    <source>
        <dbReference type="SAM" id="MobiDB-lite"/>
    </source>
</evidence>
<feature type="compositionally biased region" description="Polar residues" evidence="1">
    <location>
        <begin position="498"/>
        <end position="510"/>
    </location>
</feature>
<dbReference type="InterPro" id="IPR002557">
    <property type="entry name" value="Chitin-bd_dom"/>
</dbReference>
<feature type="compositionally biased region" description="Low complexity" evidence="1">
    <location>
        <begin position="163"/>
        <end position="172"/>
    </location>
</feature>
<feature type="compositionally biased region" description="Polar residues" evidence="1">
    <location>
        <begin position="63"/>
        <end position="80"/>
    </location>
</feature>
<feature type="region of interest" description="Disordered" evidence="1">
    <location>
        <begin position="466"/>
        <end position="510"/>
    </location>
</feature>
<dbReference type="Gene3D" id="2.170.140.10">
    <property type="entry name" value="Chitin binding domain"/>
    <property type="match status" value="1"/>
</dbReference>
<dbReference type="RefSeq" id="XP_022248002.1">
    <property type="nucleotide sequence ID" value="XM_022392294.1"/>
</dbReference>
<evidence type="ECO:0000256" key="2">
    <source>
        <dbReference type="SAM" id="SignalP"/>
    </source>
</evidence>
<feature type="compositionally biased region" description="Low complexity" evidence="1">
    <location>
        <begin position="275"/>
        <end position="337"/>
    </location>
</feature>
<dbReference type="GeneID" id="106464559"/>
<dbReference type="PANTHER" id="PTHR22933">
    <property type="entry name" value="FI18007P1-RELATED"/>
    <property type="match status" value="1"/>
</dbReference>
<feature type="chain" id="PRO_5045023199" evidence="2">
    <location>
        <begin position="17"/>
        <end position="710"/>
    </location>
</feature>
<feature type="signal peptide" evidence="2">
    <location>
        <begin position="1"/>
        <end position="16"/>
    </location>
</feature>
<evidence type="ECO:0000313" key="5">
    <source>
        <dbReference type="RefSeq" id="XP_022248001.1"/>
    </source>
</evidence>
<dbReference type="RefSeq" id="XP_022248004.1">
    <property type="nucleotide sequence ID" value="XM_022392296.1"/>
</dbReference>
<dbReference type="RefSeq" id="XP_022248001.1">
    <property type="nucleotide sequence ID" value="XM_022392293.1"/>
</dbReference>
<feature type="compositionally biased region" description="Polar residues" evidence="1">
    <location>
        <begin position="230"/>
        <end position="249"/>
    </location>
</feature>
<name>A0ABM1SWJ5_LIMPO</name>
<feature type="region of interest" description="Disordered" evidence="1">
    <location>
        <begin position="63"/>
        <end position="82"/>
    </location>
</feature>
<evidence type="ECO:0000259" key="3">
    <source>
        <dbReference type="PROSITE" id="PS50940"/>
    </source>
</evidence>
<evidence type="ECO:0000313" key="7">
    <source>
        <dbReference type="RefSeq" id="XP_022248003.1"/>
    </source>
</evidence>